<comment type="caution">
    <text evidence="9">The sequence shown here is derived from an EMBL/GenBank/DDBJ whole genome shotgun (WGS) entry which is preliminary data.</text>
</comment>
<protein>
    <recommendedName>
        <fullName evidence="3">carbonic anhydrase</fullName>
        <ecNumber evidence="3">4.2.1.1</ecNumber>
    </recommendedName>
</protein>
<dbReference type="PANTHER" id="PTHR11002">
    <property type="entry name" value="CARBONIC ANHYDRASE"/>
    <property type="match status" value="1"/>
</dbReference>
<evidence type="ECO:0000313" key="9">
    <source>
        <dbReference type="EMBL" id="MBS7810727.1"/>
    </source>
</evidence>
<sequence>MCAICAKAGGWRRAVASPHHEGRSAEPALPPQRAAETPDEALRLLMEGNARYVANEPMERDYSAGRPSRALGQAPFASILGCADSRVLAEMAFDRGPGDLFVVRVAGNFVTEKGLGSLEFGAAMLGTKVIMVLGHTQCGAVDATVRALQTGETYPGHIGHLVDSMAPGIRPVLAEPGDDLNHRAMLANVRYNVEVLRTASPILAELIAKGQLRVEGGVYDLATGRVELL</sequence>
<keyword evidence="5" id="KW-0862">Zinc</keyword>
<dbReference type="PANTHER" id="PTHR11002:SF76">
    <property type="entry name" value="CARBONIC ANHYDRASE"/>
    <property type="match status" value="1"/>
</dbReference>
<dbReference type="InterPro" id="IPR001765">
    <property type="entry name" value="Carbonic_anhydrase"/>
</dbReference>
<proteinExistence type="inferred from homology"/>
<dbReference type="SUPFAM" id="SSF53056">
    <property type="entry name" value="beta-carbonic anhydrase, cab"/>
    <property type="match status" value="1"/>
</dbReference>
<reference evidence="9 10" key="1">
    <citation type="submission" date="2021-05" db="EMBL/GenBank/DDBJ databases">
        <title>Roseococcus sp. XZZS9, whole genome shotgun sequencing project.</title>
        <authorList>
            <person name="Zhao G."/>
            <person name="Shen L."/>
        </authorList>
    </citation>
    <scope>NUCLEOTIDE SEQUENCE [LARGE SCALE GENOMIC DNA]</scope>
    <source>
        <strain evidence="9 10">XZZS9</strain>
    </source>
</reference>
<feature type="region of interest" description="Disordered" evidence="8">
    <location>
        <begin position="15"/>
        <end position="35"/>
    </location>
</feature>
<dbReference type="CDD" id="cd03378">
    <property type="entry name" value="beta_CA_cladeC"/>
    <property type="match status" value="1"/>
</dbReference>
<accession>A0ABS5QCQ3</accession>
<dbReference type="InterPro" id="IPR015892">
    <property type="entry name" value="Carbonic_anhydrase_CS"/>
</dbReference>
<comment type="catalytic activity">
    <reaction evidence="7">
        <text>hydrogencarbonate + H(+) = CO2 + H2O</text>
        <dbReference type="Rhea" id="RHEA:10748"/>
        <dbReference type="ChEBI" id="CHEBI:15377"/>
        <dbReference type="ChEBI" id="CHEBI:15378"/>
        <dbReference type="ChEBI" id="CHEBI:16526"/>
        <dbReference type="ChEBI" id="CHEBI:17544"/>
        <dbReference type="EC" id="4.2.1.1"/>
    </reaction>
</comment>
<name>A0ABS5QCQ3_9PROT</name>
<evidence type="ECO:0000256" key="2">
    <source>
        <dbReference type="ARBA" id="ARBA00006217"/>
    </source>
</evidence>
<evidence type="ECO:0000256" key="7">
    <source>
        <dbReference type="ARBA" id="ARBA00048348"/>
    </source>
</evidence>
<dbReference type="InterPro" id="IPR036874">
    <property type="entry name" value="Carbonic_anhydrase_sf"/>
</dbReference>
<dbReference type="SMART" id="SM00947">
    <property type="entry name" value="Pro_CA"/>
    <property type="match status" value="1"/>
</dbReference>
<comment type="similarity">
    <text evidence="2">Belongs to the beta-class carbonic anhydrase family.</text>
</comment>
<gene>
    <name evidence="9" type="ORF">KHU32_07245</name>
</gene>
<evidence type="ECO:0000256" key="5">
    <source>
        <dbReference type="ARBA" id="ARBA00022833"/>
    </source>
</evidence>
<dbReference type="Gene3D" id="3.40.1050.10">
    <property type="entry name" value="Carbonic anhydrase"/>
    <property type="match status" value="1"/>
</dbReference>
<comment type="cofactor">
    <cofactor evidence="1">
        <name>Zn(2+)</name>
        <dbReference type="ChEBI" id="CHEBI:29105"/>
    </cofactor>
</comment>
<keyword evidence="6" id="KW-0456">Lyase</keyword>
<keyword evidence="10" id="KW-1185">Reference proteome</keyword>
<keyword evidence="4" id="KW-0479">Metal-binding</keyword>
<evidence type="ECO:0000256" key="3">
    <source>
        <dbReference type="ARBA" id="ARBA00012925"/>
    </source>
</evidence>
<evidence type="ECO:0000256" key="1">
    <source>
        <dbReference type="ARBA" id="ARBA00001947"/>
    </source>
</evidence>
<evidence type="ECO:0000313" key="10">
    <source>
        <dbReference type="Proteomes" id="UP000766336"/>
    </source>
</evidence>
<dbReference type="Pfam" id="PF00484">
    <property type="entry name" value="Pro_CA"/>
    <property type="match status" value="1"/>
</dbReference>
<evidence type="ECO:0000256" key="8">
    <source>
        <dbReference type="SAM" id="MobiDB-lite"/>
    </source>
</evidence>
<dbReference type="Proteomes" id="UP000766336">
    <property type="component" value="Unassembled WGS sequence"/>
</dbReference>
<dbReference type="PROSITE" id="PS00704">
    <property type="entry name" value="PROK_CO2_ANHYDRASE_1"/>
    <property type="match status" value="1"/>
</dbReference>
<evidence type="ECO:0000256" key="6">
    <source>
        <dbReference type="ARBA" id="ARBA00023239"/>
    </source>
</evidence>
<dbReference type="EC" id="4.2.1.1" evidence="3"/>
<evidence type="ECO:0000256" key="4">
    <source>
        <dbReference type="ARBA" id="ARBA00022723"/>
    </source>
</evidence>
<dbReference type="EMBL" id="JAHCDA010000001">
    <property type="protein sequence ID" value="MBS7810727.1"/>
    <property type="molecule type" value="Genomic_DNA"/>
</dbReference>
<organism evidence="9 10">
    <name type="scientific">Roseococcus pinisoli</name>
    <dbReference type="NCBI Taxonomy" id="2835040"/>
    <lineage>
        <taxon>Bacteria</taxon>
        <taxon>Pseudomonadati</taxon>
        <taxon>Pseudomonadota</taxon>
        <taxon>Alphaproteobacteria</taxon>
        <taxon>Acetobacterales</taxon>
        <taxon>Roseomonadaceae</taxon>
        <taxon>Roseococcus</taxon>
    </lineage>
</organism>